<feature type="region of interest" description="Disordered" evidence="1">
    <location>
        <begin position="509"/>
        <end position="544"/>
    </location>
</feature>
<feature type="region of interest" description="Disordered" evidence="1">
    <location>
        <begin position="66"/>
        <end position="408"/>
    </location>
</feature>
<evidence type="ECO:0000313" key="2">
    <source>
        <dbReference type="EMBL" id="RXK34635.1"/>
    </source>
</evidence>
<feature type="region of interest" description="Disordered" evidence="1">
    <location>
        <begin position="440"/>
        <end position="487"/>
    </location>
</feature>
<gene>
    <name evidence="2" type="ORF">M231_08109</name>
</gene>
<dbReference type="EMBL" id="SDIL01000263">
    <property type="protein sequence ID" value="RXK34635.1"/>
    <property type="molecule type" value="Genomic_DNA"/>
</dbReference>
<proteinExistence type="predicted"/>
<dbReference type="Proteomes" id="UP000289152">
    <property type="component" value="Unassembled WGS sequence"/>
</dbReference>
<comment type="caution">
    <text evidence="2">The sequence shown here is derived from an EMBL/GenBank/DDBJ whole genome shotgun (WGS) entry which is preliminary data.</text>
</comment>
<dbReference type="InParanoid" id="A0A4Q1BD40"/>
<keyword evidence="3" id="KW-1185">Reference proteome</keyword>
<evidence type="ECO:0000313" key="3">
    <source>
        <dbReference type="Proteomes" id="UP000289152"/>
    </source>
</evidence>
<accession>A0A4Q1BD40</accession>
<feature type="compositionally biased region" description="Basic and acidic residues" evidence="1">
    <location>
        <begin position="66"/>
        <end position="75"/>
    </location>
</feature>
<feature type="compositionally biased region" description="Polar residues" evidence="1">
    <location>
        <begin position="514"/>
        <end position="544"/>
    </location>
</feature>
<feature type="compositionally biased region" description="Low complexity" evidence="1">
    <location>
        <begin position="89"/>
        <end position="114"/>
    </location>
</feature>
<dbReference type="VEuPathDB" id="FungiDB:TREMEDRAFT_58785"/>
<organism evidence="2 3">
    <name type="scientific">Tremella mesenterica</name>
    <name type="common">Jelly fungus</name>
    <dbReference type="NCBI Taxonomy" id="5217"/>
    <lineage>
        <taxon>Eukaryota</taxon>
        <taxon>Fungi</taxon>
        <taxon>Dikarya</taxon>
        <taxon>Basidiomycota</taxon>
        <taxon>Agaricomycotina</taxon>
        <taxon>Tremellomycetes</taxon>
        <taxon>Tremellales</taxon>
        <taxon>Tremellaceae</taxon>
        <taxon>Tremella</taxon>
    </lineage>
</organism>
<evidence type="ECO:0000256" key="1">
    <source>
        <dbReference type="SAM" id="MobiDB-lite"/>
    </source>
</evidence>
<name>A0A4Q1BD40_TREME</name>
<feature type="compositionally biased region" description="Polar residues" evidence="1">
    <location>
        <begin position="456"/>
        <end position="468"/>
    </location>
</feature>
<dbReference type="AlphaFoldDB" id="A0A4Q1BD40"/>
<protein>
    <submittedName>
        <fullName evidence="2">Uncharacterized protein</fullName>
    </submittedName>
</protein>
<reference evidence="2 3" key="1">
    <citation type="submission" date="2016-06" db="EMBL/GenBank/DDBJ databases">
        <title>Evolution of pathogenesis and genome organization in the Tremellales.</title>
        <authorList>
            <person name="Cuomo C."/>
            <person name="Litvintseva A."/>
            <person name="Heitman J."/>
            <person name="Chen Y."/>
            <person name="Sun S."/>
            <person name="Springer D."/>
            <person name="Dromer F."/>
            <person name="Young S."/>
            <person name="Zeng Q."/>
            <person name="Chapman S."/>
            <person name="Gujja S."/>
            <person name="Saif S."/>
            <person name="Birren B."/>
        </authorList>
    </citation>
    <scope>NUCLEOTIDE SEQUENCE [LARGE SCALE GENOMIC DNA]</scope>
    <source>
        <strain evidence="2 3">ATCC 28783</strain>
    </source>
</reference>
<sequence>MASEFGVSQNPGADLRNKILKCVNVPEGNLVFLNRWTTEFRVCAHCYINTKTQLPCSFKKKPVEELFRDPSETGKKPKKVSQVEEDSPDTSSSESGSPSDLRSRSPSPAGPSRTRTIRTRSAKGVTKTKSPSPPLPTSKSKGAATSKARGLSDVPVQAPLTPKGKGKEVAPSDPQRGVKPPKNGPKWAFRTSNPRVSPAPTPSAARPQSEGETELSTSGFPSPLLEEPEEALGQDSLGQDGPPTSPERPNARQERPKFPPRPPKTLSNVPEVSHSETAPPPSHPGTSGLPIIVASSPVPRPTKRPLEEAEDSPLEPKRSRQSPSEKSPNPPETDATLPPAVHHVPFPATDQGIVSSPAPFTPQVAATVGAQFHSSPVGPPPRRDKSLTPTVLPSPSPAPKSSQLPNAEAGPSALLVPVNREIGPHPPSLGGIAAMQQWLAQKGRKPSGLPNRAAPNISTGSATSTLSPRQAAPPPFASQSVPPHTPPATAVVRAQSELGVPGLLSQLGPLPSYNAPSGSAISHTQQTESQVPPNLQGQRQFLTNTPSVPSLDEPAPVMVAPYVPGPPTTLPEVEQCLKLMNQFQVTQAEFEKTFASRMVSYVSDMMVYYKDINRGRSEAYSESLQNTISGVKSVDQTWSENTGSIV</sequence>